<gene>
    <name evidence="2" type="ORF">GCM10017581_020550</name>
</gene>
<feature type="region of interest" description="Disordered" evidence="1">
    <location>
        <begin position="63"/>
        <end position="84"/>
    </location>
</feature>
<reference evidence="2" key="2">
    <citation type="submission" date="2023-01" db="EMBL/GenBank/DDBJ databases">
        <authorList>
            <person name="Sun Q."/>
            <person name="Evtushenko L."/>
        </authorList>
    </citation>
    <scope>NUCLEOTIDE SEQUENCE</scope>
    <source>
        <strain evidence="2">VKM Ac-1321</strain>
    </source>
</reference>
<proteinExistence type="predicted"/>
<protein>
    <submittedName>
        <fullName evidence="2">Uncharacterized protein</fullName>
    </submittedName>
</protein>
<dbReference type="Proteomes" id="UP001143480">
    <property type="component" value="Unassembled WGS sequence"/>
</dbReference>
<organism evidence="2 3">
    <name type="scientific">Dactylosporangium matsuzakiense</name>
    <dbReference type="NCBI Taxonomy" id="53360"/>
    <lineage>
        <taxon>Bacteria</taxon>
        <taxon>Bacillati</taxon>
        <taxon>Actinomycetota</taxon>
        <taxon>Actinomycetes</taxon>
        <taxon>Micromonosporales</taxon>
        <taxon>Micromonosporaceae</taxon>
        <taxon>Dactylosporangium</taxon>
    </lineage>
</organism>
<reference evidence="2" key="1">
    <citation type="journal article" date="2014" name="Int. J. Syst. Evol. Microbiol.">
        <title>Complete genome sequence of Corynebacterium casei LMG S-19264T (=DSM 44701T), isolated from a smear-ripened cheese.</title>
        <authorList>
            <consortium name="US DOE Joint Genome Institute (JGI-PGF)"/>
            <person name="Walter F."/>
            <person name="Albersmeier A."/>
            <person name="Kalinowski J."/>
            <person name="Ruckert C."/>
        </authorList>
    </citation>
    <scope>NUCLEOTIDE SEQUENCE</scope>
    <source>
        <strain evidence="2">VKM Ac-1321</strain>
    </source>
</reference>
<evidence type="ECO:0000313" key="2">
    <source>
        <dbReference type="EMBL" id="GLL00315.1"/>
    </source>
</evidence>
<accession>A0A9W6KGJ1</accession>
<comment type="caution">
    <text evidence="2">The sequence shown here is derived from an EMBL/GenBank/DDBJ whole genome shotgun (WGS) entry which is preliminary data.</text>
</comment>
<name>A0A9W6KGJ1_9ACTN</name>
<keyword evidence="3" id="KW-1185">Reference proteome</keyword>
<evidence type="ECO:0000256" key="1">
    <source>
        <dbReference type="SAM" id="MobiDB-lite"/>
    </source>
</evidence>
<sequence>MPSRAHDACRAGEQREWLLGQAAAGPPVRQGRLSRRAGAVGVEAPAVTAGPASGQVWCGYLPDELLPDDELDEPPDEELPEEDDALAAGLESVFVVVEELVSLLVEVDSDFVSVFVEEPDLPLERESVR</sequence>
<evidence type="ECO:0000313" key="3">
    <source>
        <dbReference type="Proteomes" id="UP001143480"/>
    </source>
</evidence>
<dbReference type="EMBL" id="BSFP01000008">
    <property type="protein sequence ID" value="GLL00315.1"/>
    <property type="molecule type" value="Genomic_DNA"/>
</dbReference>
<feature type="compositionally biased region" description="Acidic residues" evidence="1">
    <location>
        <begin position="65"/>
        <end position="84"/>
    </location>
</feature>
<dbReference type="AlphaFoldDB" id="A0A9W6KGJ1"/>